<reference evidence="1" key="1">
    <citation type="submission" date="2021-08" db="EMBL/GenBank/DDBJ databases">
        <title>The first chromosome-level gecko genome reveals the dynamic sex chromosomes of Neotropical dwarf geckos (Sphaerodactylidae: Sphaerodactylus).</title>
        <authorList>
            <person name="Pinto B.J."/>
            <person name="Keating S.E."/>
            <person name="Gamble T."/>
        </authorList>
    </citation>
    <scope>NUCLEOTIDE SEQUENCE</scope>
    <source>
        <strain evidence="1">TG3544</strain>
    </source>
</reference>
<keyword evidence="2" id="KW-1185">Reference proteome</keyword>
<proteinExistence type="predicted"/>
<organism evidence="1 2">
    <name type="scientific">Sphaerodactylus townsendi</name>
    <dbReference type="NCBI Taxonomy" id="933632"/>
    <lineage>
        <taxon>Eukaryota</taxon>
        <taxon>Metazoa</taxon>
        <taxon>Chordata</taxon>
        <taxon>Craniata</taxon>
        <taxon>Vertebrata</taxon>
        <taxon>Euteleostomi</taxon>
        <taxon>Lepidosauria</taxon>
        <taxon>Squamata</taxon>
        <taxon>Bifurcata</taxon>
        <taxon>Gekkota</taxon>
        <taxon>Sphaerodactylidae</taxon>
        <taxon>Sphaerodactylus</taxon>
    </lineage>
</organism>
<gene>
    <name evidence="1" type="ORF">K3G42_020120</name>
</gene>
<protein>
    <submittedName>
        <fullName evidence="1">Uncharacterized protein</fullName>
    </submittedName>
</protein>
<sequence>MARITFLLLFLFQPAAPRSQGSRVHHSLPLSWSLHCFHSDCYAVMVDVLLNDVTTNQTLIIHAHSACSAVCKGLLCSIDPAAMTFVHLFLLILLVLLMRLDGALGPCPPPCHCTLEILNCSRINNHPRVHQIPLPKPAVHPHLFMYLDFTGNLISSIGKEAWKDYPWAEYLVLMGNNLSRLENSSLQGLLFLTYLDLSCNKIQVIEKNVFDPAPFLQIINLSGNVIEQITYGTFQAWHGMQFLFKLDLSHNPLAVIQDSSFYNLPSLKLLDLGTTKITPKILEDLLLTSLQLRMLILPQNIFCCLCHFKDDIEVCCKIIKLECTDSCGISVSQCENEEPLIKVQEVIKVLETRKMSSSSLLTILLERAIPNIDTLTLAQNYSSLAANVSLLKSVLQLMQLKADEPLDINWVDKHKLKKLYLMVNQLQAAAKKQILELGKDSPEVAFQTELAAQVSKKSAQNTVIESAYMAHKKGRHSMKVTKENWLGIHQRSKATLFRHSRDGQEVAKATTPYADQSSVFDLYNDAQSQRQLAEHPDPQHPRSSLRSSQAALQSSWKHFISDSPRNAVNMTDSIIVGNKYNDLTSLSSGRNSVAALGDRLGAKIFTKEELLYQLLHRSNFPSRNGKSEIAAADSEPSRNELLRDITLSHGTHWEHQRNSVSTALNFLAHQDYLLQGDLFEAKLNKQLTSLIPDAPVRKFISRVVRILKIDCTVPTVQGACAKLIFRTGLLIKFFTDNIKETSFLWKKYFWLSKNIANTTTGNSRKQEKPLDVIASQGIIDYEYGNKLLLAFSVTAIIMIIISVICLIEIFSQYSAAKDRAFLGRRNKPLPDLEYSRTGSLMMDKPLWIKDMCQIHDETQKNMADKQHEEEFSEEVDRVSRGNTRPSLPESPMKKASSKTLPTIELLHATTAALPPPPPSSTPSPKPSVKKASDTAGVSSEITSSKAVSSEVGEGGDEDKEVSAEKPENPTSESTSEAAESGEREEKD</sequence>
<name>A0ACB8E9G4_9SAUR</name>
<evidence type="ECO:0000313" key="2">
    <source>
        <dbReference type="Proteomes" id="UP000827872"/>
    </source>
</evidence>
<dbReference type="Proteomes" id="UP000827872">
    <property type="component" value="Linkage Group LG10"/>
</dbReference>
<evidence type="ECO:0000313" key="1">
    <source>
        <dbReference type="EMBL" id="KAH7988656.1"/>
    </source>
</evidence>
<accession>A0ACB8E9G4</accession>
<dbReference type="EMBL" id="CM037623">
    <property type="protein sequence ID" value="KAH7988656.1"/>
    <property type="molecule type" value="Genomic_DNA"/>
</dbReference>
<comment type="caution">
    <text evidence="1">The sequence shown here is derived from an EMBL/GenBank/DDBJ whole genome shotgun (WGS) entry which is preliminary data.</text>
</comment>